<organism evidence="1 2">
    <name type="scientific">Providencia rettgeri</name>
    <dbReference type="NCBI Taxonomy" id="587"/>
    <lineage>
        <taxon>Bacteria</taxon>
        <taxon>Pseudomonadati</taxon>
        <taxon>Pseudomonadota</taxon>
        <taxon>Gammaproteobacteria</taxon>
        <taxon>Enterobacterales</taxon>
        <taxon>Morganellaceae</taxon>
        <taxon>Providencia</taxon>
    </lineage>
</organism>
<reference evidence="1" key="1">
    <citation type="submission" date="2021-03" db="EMBL/GenBank/DDBJ databases">
        <title>Molecular epidemiology and mechanisms of colistin and carbapenem resistance in Enterobacteriaceae from clinical isolates, the environment and porcine samples in Pretoria, South Africa.</title>
        <authorList>
            <person name="Bogoshi D."/>
            <person name="Mbelle N.M."/>
            <person name="Naidoo V."/>
            <person name="Osei Sekyere J."/>
        </authorList>
    </citation>
    <scope>NUCLEOTIDE SEQUENCE</scope>
    <source>
        <strain evidence="1">C052</strain>
    </source>
</reference>
<name>A0A939NH26_PRORE</name>
<sequence>MTFVFNRLLVIKHGLKGSQGLDFHQRAIHLLYIAILVDDAVGNIQGVDVHLLRSP</sequence>
<accession>A0A939NH26</accession>
<dbReference type="EMBL" id="JAGETQ010000162">
    <property type="protein sequence ID" value="MBO1916596.1"/>
    <property type="molecule type" value="Genomic_DNA"/>
</dbReference>
<comment type="caution">
    <text evidence="1">The sequence shown here is derived from an EMBL/GenBank/DDBJ whole genome shotgun (WGS) entry which is preliminary data.</text>
</comment>
<evidence type="ECO:0000313" key="1">
    <source>
        <dbReference type="EMBL" id="MBO1916596.1"/>
    </source>
</evidence>
<evidence type="ECO:0000313" key="2">
    <source>
        <dbReference type="Proteomes" id="UP000664477"/>
    </source>
</evidence>
<protein>
    <submittedName>
        <fullName evidence="1">Uncharacterized protein</fullName>
    </submittedName>
</protein>
<dbReference type="AlphaFoldDB" id="A0A939NH26"/>
<proteinExistence type="predicted"/>
<dbReference type="Proteomes" id="UP000664477">
    <property type="component" value="Unassembled WGS sequence"/>
</dbReference>
<gene>
    <name evidence="1" type="ORF">J4727_18145</name>
</gene>